<feature type="region of interest" description="Disordered" evidence="16">
    <location>
        <begin position="701"/>
        <end position="735"/>
    </location>
</feature>
<keyword evidence="6" id="KW-0285">Flavoprotein</keyword>
<dbReference type="OrthoDB" id="1274115at2759"/>
<evidence type="ECO:0000256" key="1">
    <source>
        <dbReference type="ARBA" id="ARBA00001974"/>
    </source>
</evidence>
<accession>A0A8H4QLK5</accession>
<dbReference type="GO" id="GO:0090524">
    <property type="term" value="F:cytochrome-b5 reductase activity, acting on NADH"/>
    <property type="evidence" value="ECO:0007669"/>
    <property type="project" value="UniProtKB-EC"/>
</dbReference>
<keyword evidence="11" id="KW-0560">Oxidoreductase</keyword>
<dbReference type="PRINTS" id="PR00080">
    <property type="entry name" value="SDRFAMILY"/>
</dbReference>
<evidence type="ECO:0000256" key="14">
    <source>
        <dbReference type="ARBA" id="ARBA00023136"/>
    </source>
</evidence>
<dbReference type="InterPro" id="IPR008333">
    <property type="entry name" value="Cbr1-like_FAD-bd_dom"/>
</dbReference>
<dbReference type="Pfam" id="PF00970">
    <property type="entry name" value="FAD_binding_6"/>
    <property type="match status" value="1"/>
</dbReference>
<evidence type="ECO:0000256" key="16">
    <source>
        <dbReference type="SAM" id="MobiDB-lite"/>
    </source>
</evidence>
<evidence type="ECO:0000256" key="2">
    <source>
        <dbReference type="ARBA" id="ARBA00004294"/>
    </source>
</evidence>
<evidence type="ECO:0000256" key="10">
    <source>
        <dbReference type="ARBA" id="ARBA00022989"/>
    </source>
</evidence>
<dbReference type="InterPro" id="IPR002347">
    <property type="entry name" value="SDR_fam"/>
</dbReference>
<proteinExistence type="inferred from homology"/>
<keyword evidence="10" id="KW-1133">Transmembrane helix</keyword>
<evidence type="ECO:0000256" key="7">
    <source>
        <dbReference type="ARBA" id="ARBA00022692"/>
    </source>
</evidence>
<evidence type="ECO:0000259" key="18">
    <source>
        <dbReference type="PROSITE" id="PS51384"/>
    </source>
</evidence>
<dbReference type="SUPFAM" id="SSF63380">
    <property type="entry name" value="Riboflavin synthase domain-like"/>
    <property type="match status" value="1"/>
</dbReference>
<dbReference type="Gene3D" id="3.40.50.720">
    <property type="entry name" value="NAD(P)-binding Rossmann-like Domain"/>
    <property type="match status" value="1"/>
</dbReference>
<evidence type="ECO:0000256" key="3">
    <source>
        <dbReference type="ARBA" id="ARBA00006105"/>
    </source>
</evidence>
<evidence type="ECO:0000256" key="8">
    <source>
        <dbReference type="ARBA" id="ARBA00022787"/>
    </source>
</evidence>
<name>A0A8H4QLK5_9HELO</name>
<dbReference type="InterPro" id="IPR051911">
    <property type="entry name" value="SDR_oxidoreductase"/>
</dbReference>
<reference evidence="19 20" key="1">
    <citation type="submission" date="2020-03" db="EMBL/GenBank/DDBJ databases">
        <title>Draft Genome Sequence of Cudoniella acicularis.</title>
        <authorList>
            <person name="Buettner E."/>
            <person name="Kellner H."/>
        </authorList>
    </citation>
    <scope>NUCLEOTIDE SEQUENCE [LARGE SCALE GENOMIC DNA]</scope>
    <source>
        <strain evidence="19 20">DSM 108380</strain>
    </source>
</reference>
<keyword evidence="17" id="KW-0732">Signal</keyword>
<dbReference type="PANTHER" id="PTHR43976">
    <property type="entry name" value="SHORT CHAIN DEHYDROGENASE"/>
    <property type="match status" value="1"/>
</dbReference>
<comment type="subcellular location">
    <subcellularLocation>
        <location evidence="2">Mitochondrion outer membrane</location>
    </subcellularLocation>
</comment>
<organism evidence="19 20">
    <name type="scientific">Cudoniella acicularis</name>
    <dbReference type="NCBI Taxonomy" id="354080"/>
    <lineage>
        <taxon>Eukaryota</taxon>
        <taxon>Fungi</taxon>
        <taxon>Dikarya</taxon>
        <taxon>Ascomycota</taxon>
        <taxon>Pezizomycotina</taxon>
        <taxon>Leotiomycetes</taxon>
        <taxon>Helotiales</taxon>
        <taxon>Tricladiaceae</taxon>
        <taxon>Cudoniella</taxon>
    </lineage>
</organism>
<dbReference type="InterPro" id="IPR017938">
    <property type="entry name" value="Riboflavin_synthase-like_b-brl"/>
</dbReference>
<dbReference type="SUPFAM" id="SSF51735">
    <property type="entry name" value="NAD(P)-binding Rossmann-fold domains"/>
    <property type="match status" value="1"/>
</dbReference>
<comment type="similarity">
    <text evidence="4">Belongs to the short-chain dehydrogenases/reductases (SDR) family.</text>
</comment>
<dbReference type="PANTHER" id="PTHR43976:SF16">
    <property type="entry name" value="SHORT-CHAIN DEHYDROGENASE_REDUCTASE FAMILY PROTEIN"/>
    <property type="match status" value="1"/>
</dbReference>
<feature type="region of interest" description="Disordered" evidence="16">
    <location>
        <begin position="616"/>
        <end position="680"/>
    </location>
</feature>
<dbReference type="InterPro" id="IPR036291">
    <property type="entry name" value="NAD(P)-bd_dom_sf"/>
</dbReference>
<evidence type="ECO:0000256" key="5">
    <source>
        <dbReference type="ARBA" id="ARBA00012011"/>
    </source>
</evidence>
<feature type="compositionally biased region" description="Polar residues" evidence="16">
    <location>
        <begin position="286"/>
        <end position="306"/>
    </location>
</feature>
<feature type="compositionally biased region" description="Polar residues" evidence="16">
    <location>
        <begin position="622"/>
        <end position="652"/>
    </location>
</feature>
<feature type="chain" id="PRO_5034517007" description="cytochrome-b5 reductase" evidence="17">
    <location>
        <begin position="17"/>
        <end position="983"/>
    </location>
</feature>
<keyword evidence="20" id="KW-1185">Reference proteome</keyword>
<evidence type="ECO:0000313" key="20">
    <source>
        <dbReference type="Proteomes" id="UP000566819"/>
    </source>
</evidence>
<evidence type="ECO:0000313" key="19">
    <source>
        <dbReference type="EMBL" id="KAF4613400.1"/>
    </source>
</evidence>
<dbReference type="EC" id="1.6.2.2" evidence="5"/>
<sequence>MALLVWLITGSSSGFGQEIAVQALKRGDKVIAAAREVSKLEKLKEAGAEVIALDVTSDAILLKETASTAHGFYGKIDILVNCAGYNAAGAVEECSPDEVLASFNTNVFGLMAVTRAIIPYMRAQKSGTIANFSSTMAWTGAGGQALYSGVKAATSVISECLSAELKPWNISVISIEPGSFRTDFLADGHLTLPKAPLKEYDGTPARQVIEYMGYFDGKQPGEVVKGSRIVVDVLTKSGSAVGREIPMRLALGPDAYDTIKGKCEQTMVLLDEWKARPRGHVAYESPTPSEETNSTRKASACETTPESQREFEDVPLPVNNELVAVPGNLWPGVSTDVNPFANEVASLALTKPAADDWVVYGHDHEFDYNEKETSGVVYDETYWETYWGHPDQRVMTFQAWTNRANAYRNKSEPVLSVEEALDRDLDSYEHSYLGMKEGATHQLLAFRDTRAGMKCRPWYFNPLPIPVRRRQTLSMAAWSCALLNGPGPHDYLDLVSTYMAYMQQNAMPEQLQALQKSRDEYFQINRRIFNGEIDADTLDWKFYIARPVCPSTWIGASNRRDMLLVLDDIDVGKHYPINFERRHLLQSSTENSTTTVPNQPQNEHPQDILQRLLPEISHFPGPNTTAQSEPQNEEPNSQRVRFSEPPNTTVQSQPQNEEPNNQPIRLFEPPSTIVPSQPLEQPPILGLEQASMPDLVQAPVAQGNNWPFLPHNQDDENEDDAENQGNNNLRSSLDFDDERPGAYRCFCDLCNTDTFNWRTRAGELQEQWAQDDEEAEEARRITVRELPNGERVCTLELDLEPDLELEDEDPVRPRGDWFGGEWLGPEVGRRSERDDCLYSSPARKSISNTLTGASEPAKTFGRGPAFKSLTLHSVEKLNHDTNRFRFSLPSEDAVSGLSLTSALLTVTRPNGQWWPVLRPYTPTSDLNEPGFLDLVIKRYPKGKASGHIHSMTPGDSLFVLASIGAYPWKQNEFEHVTLIAGGA</sequence>
<keyword evidence="8" id="KW-1000">Mitochondrion outer membrane</keyword>
<dbReference type="SMART" id="SM00822">
    <property type="entry name" value="PKS_KR"/>
    <property type="match status" value="1"/>
</dbReference>
<comment type="caution">
    <text evidence="19">The sequence shown here is derived from an EMBL/GenBank/DDBJ whole genome shotgun (WGS) entry which is preliminary data.</text>
</comment>
<keyword evidence="13" id="KW-0496">Mitochondrion</keyword>
<evidence type="ECO:0000256" key="15">
    <source>
        <dbReference type="ARBA" id="ARBA00047682"/>
    </source>
</evidence>
<dbReference type="CDD" id="cd06183">
    <property type="entry name" value="cyt_b5_reduct_like"/>
    <property type="match status" value="1"/>
</dbReference>
<dbReference type="FunFam" id="2.40.30.10:FF:000032">
    <property type="entry name" value="NADH-cytochrome b5 reductase"/>
    <property type="match status" value="1"/>
</dbReference>
<feature type="signal peptide" evidence="17">
    <location>
        <begin position="1"/>
        <end position="16"/>
    </location>
</feature>
<dbReference type="InterPro" id="IPR057326">
    <property type="entry name" value="KR_dom"/>
</dbReference>
<evidence type="ECO:0000256" key="4">
    <source>
        <dbReference type="ARBA" id="ARBA00006484"/>
    </source>
</evidence>
<dbReference type="GO" id="GO:0005741">
    <property type="term" value="C:mitochondrial outer membrane"/>
    <property type="evidence" value="ECO:0007669"/>
    <property type="project" value="UniProtKB-SubCell"/>
</dbReference>
<keyword evidence="7" id="KW-0812">Transmembrane</keyword>
<evidence type="ECO:0000256" key="12">
    <source>
        <dbReference type="ARBA" id="ARBA00023027"/>
    </source>
</evidence>
<comment type="similarity">
    <text evidence="3">Belongs to the flavoprotein pyridine nucleotide cytochrome reductase family.</text>
</comment>
<dbReference type="InterPro" id="IPR017927">
    <property type="entry name" value="FAD-bd_FR_type"/>
</dbReference>
<keyword evidence="12" id="KW-0520">NAD</keyword>
<feature type="domain" description="FAD-binding FR-type" evidence="18">
    <location>
        <begin position="864"/>
        <end position="969"/>
    </location>
</feature>
<comment type="catalytic activity">
    <reaction evidence="15">
        <text>2 Fe(III)-[cytochrome b5] + NADH = 2 Fe(II)-[cytochrome b5] + NAD(+) + H(+)</text>
        <dbReference type="Rhea" id="RHEA:46680"/>
        <dbReference type="Rhea" id="RHEA-COMP:10438"/>
        <dbReference type="Rhea" id="RHEA-COMP:10439"/>
        <dbReference type="ChEBI" id="CHEBI:15378"/>
        <dbReference type="ChEBI" id="CHEBI:29033"/>
        <dbReference type="ChEBI" id="CHEBI:29034"/>
        <dbReference type="ChEBI" id="CHEBI:57540"/>
        <dbReference type="ChEBI" id="CHEBI:57945"/>
        <dbReference type="EC" id="1.6.2.2"/>
    </reaction>
</comment>
<comment type="cofactor">
    <cofactor evidence="1">
        <name>FAD</name>
        <dbReference type="ChEBI" id="CHEBI:57692"/>
    </cofactor>
</comment>
<dbReference type="CDD" id="cd05374">
    <property type="entry name" value="17beta-HSD-like_SDR_c"/>
    <property type="match status" value="1"/>
</dbReference>
<dbReference type="PRINTS" id="PR00081">
    <property type="entry name" value="GDHRDH"/>
</dbReference>
<evidence type="ECO:0000256" key="9">
    <source>
        <dbReference type="ARBA" id="ARBA00022827"/>
    </source>
</evidence>
<protein>
    <recommendedName>
        <fullName evidence="5">cytochrome-b5 reductase</fullName>
        <ecNumber evidence="5">1.6.2.2</ecNumber>
    </recommendedName>
</protein>
<evidence type="ECO:0000256" key="13">
    <source>
        <dbReference type="ARBA" id="ARBA00023128"/>
    </source>
</evidence>
<dbReference type="PROSITE" id="PS51384">
    <property type="entry name" value="FAD_FR"/>
    <property type="match status" value="1"/>
</dbReference>
<evidence type="ECO:0000256" key="11">
    <source>
        <dbReference type="ARBA" id="ARBA00023002"/>
    </source>
</evidence>
<keyword evidence="9" id="KW-0274">FAD</keyword>
<dbReference type="AlphaFoldDB" id="A0A8H4QLK5"/>
<evidence type="ECO:0000256" key="17">
    <source>
        <dbReference type="SAM" id="SignalP"/>
    </source>
</evidence>
<dbReference type="EMBL" id="JAAMPI010002443">
    <property type="protein sequence ID" value="KAF4613400.1"/>
    <property type="molecule type" value="Genomic_DNA"/>
</dbReference>
<evidence type="ECO:0000256" key="6">
    <source>
        <dbReference type="ARBA" id="ARBA00022630"/>
    </source>
</evidence>
<dbReference type="Pfam" id="PF00106">
    <property type="entry name" value="adh_short"/>
    <property type="match status" value="1"/>
</dbReference>
<dbReference type="Gene3D" id="2.40.30.10">
    <property type="entry name" value="Translation factors"/>
    <property type="match status" value="1"/>
</dbReference>
<feature type="compositionally biased region" description="Low complexity" evidence="16">
    <location>
        <begin position="653"/>
        <end position="663"/>
    </location>
</feature>
<dbReference type="Proteomes" id="UP000566819">
    <property type="component" value="Unassembled WGS sequence"/>
</dbReference>
<feature type="region of interest" description="Disordered" evidence="16">
    <location>
        <begin position="282"/>
        <end position="310"/>
    </location>
</feature>
<keyword evidence="14" id="KW-0472">Membrane</keyword>
<gene>
    <name evidence="19" type="ORF">G7Y89_g15487</name>
</gene>